<protein>
    <recommendedName>
        <fullName evidence="4">DUF1570 domain-containing protein</fullName>
    </recommendedName>
</protein>
<dbReference type="RefSeq" id="WP_279927084.1">
    <property type="nucleotide sequence ID" value="NZ_JARWBG010000006.1"/>
</dbReference>
<dbReference type="EMBL" id="JARWBG010000006">
    <property type="protein sequence ID" value="MDH2388808.1"/>
    <property type="molecule type" value="Genomic_DNA"/>
</dbReference>
<comment type="caution">
    <text evidence="2">The sequence shown here is derived from an EMBL/GenBank/DDBJ whole genome shotgun (WGS) entry which is preliminary data.</text>
</comment>
<feature type="signal peptide" evidence="1">
    <location>
        <begin position="1"/>
        <end position="27"/>
    </location>
</feature>
<evidence type="ECO:0000313" key="2">
    <source>
        <dbReference type="EMBL" id="MDH2388808.1"/>
    </source>
</evidence>
<keyword evidence="1" id="KW-0732">Signal</keyword>
<accession>A0ABT6HJE1</accession>
<evidence type="ECO:0000313" key="3">
    <source>
        <dbReference type="Proteomes" id="UP001223144"/>
    </source>
</evidence>
<keyword evidence="3" id="KW-1185">Reference proteome</keyword>
<evidence type="ECO:0000256" key="1">
    <source>
        <dbReference type="SAM" id="SignalP"/>
    </source>
</evidence>
<dbReference type="PROSITE" id="PS51257">
    <property type="entry name" value="PROKAR_LIPOPROTEIN"/>
    <property type="match status" value="1"/>
</dbReference>
<dbReference type="InterPro" id="IPR006311">
    <property type="entry name" value="TAT_signal"/>
</dbReference>
<evidence type="ECO:0008006" key="4">
    <source>
        <dbReference type="Google" id="ProtNLM"/>
    </source>
</evidence>
<organism evidence="2 3">
    <name type="scientific">Streptomyces chengmaiensis</name>
    <dbReference type="NCBI Taxonomy" id="3040919"/>
    <lineage>
        <taxon>Bacteria</taxon>
        <taxon>Bacillati</taxon>
        <taxon>Actinomycetota</taxon>
        <taxon>Actinomycetes</taxon>
        <taxon>Kitasatosporales</taxon>
        <taxon>Streptomycetaceae</taxon>
        <taxon>Streptomyces</taxon>
    </lineage>
</organism>
<dbReference type="Proteomes" id="UP001223144">
    <property type="component" value="Unassembled WGS sequence"/>
</dbReference>
<reference evidence="2 3" key="1">
    <citation type="submission" date="2023-04" db="EMBL/GenBank/DDBJ databases">
        <title>Streptomyces chengmaiensis sp. nov. isolated from the stem of mangrove plant in Hainan.</title>
        <authorList>
            <person name="Huang X."/>
            <person name="Zhou S."/>
            <person name="Chu X."/>
            <person name="Xie Y."/>
            <person name="Lin Y."/>
        </authorList>
    </citation>
    <scope>NUCLEOTIDE SEQUENCE [LARGE SCALE GENOMIC DNA]</scope>
    <source>
        <strain evidence="2 3">HNM0663</strain>
    </source>
</reference>
<sequence>MATRREAIRAAAGAAAAALLTASGCRASGEPPLDDALEERAAALRARLPLATCAYWVTAVRREGAQAVVAAELRHRFEGHGSGPETTAARRLELRRDGGGAGRWRVRADRPAAGAPQQLWDQGEVRTARGARSLVLGVGQPAARLRELAADADRAVPAVSAAWPLPWARRVVVLVPASLDGMGGLLGGQPAAYRGMAAVAAGGAGTPDRLIVNPEAYGELSAYGREVVLTHEAAHVATRAETSASTPMWLSEGFADWSAYRTSSRPAPDLAPALTRAVRRGDLPATLPADASFAFGGPPETLALAYEGAWLACALIADRWGETRLRELYRAAGAGGAEPGVREVLGVKVRTLETQWRAYTQTRLSP</sequence>
<name>A0ABT6HJE1_9ACTN</name>
<dbReference type="PROSITE" id="PS51318">
    <property type="entry name" value="TAT"/>
    <property type="match status" value="1"/>
</dbReference>
<gene>
    <name evidence="2" type="ORF">QCN29_08405</name>
</gene>
<feature type="chain" id="PRO_5045801069" description="DUF1570 domain-containing protein" evidence="1">
    <location>
        <begin position="28"/>
        <end position="366"/>
    </location>
</feature>
<proteinExistence type="predicted"/>